<evidence type="ECO:0000256" key="4">
    <source>
        <dbReference type="SAM" id="MobiDB-lite"/>
    </source>
</evidence>
<keyword evidence="3" id="KW-0067">ATP-binding</keyword>
<dbReference type="SUPFAM" id="SSF56104">
    <property type="entry name" value="SAICAR synthase-like"/>
    <property type="match status" value="1"/>
</dbReference>
<dbReference type="Ensembl" id="ENSSAUT00010005144.1">
    <property type="protein sequence ID" value="ENSSAUP00010004763.1"/>
    <property type="gene ID" value="ENSSAUG00010002436.1"/>
</dbReference>
<reference evidence="6" key="2">
    <citation type="submission" date="2025-08" db="UniProtKB">
        <authorList>
            <consortium name="Ensembl"/>
        </authorList>
    </citation>
    <scope>IDENTIFICATION</scope>
</reference>
<evidence type="ECO:0000256" key="2">
    <source>
        <dbReference type="ARBA" id="ARBA00022490"/>
    </source>
</evidence>
<organism evidence="6 7">
    <name type="scientific">Sparus aurata</name>
    <name type="common">Gilthead sea bream</name>
    <dbReference type="NCBI Taxonomy" id="8175"/>
    <lineage>
        <taxon>Eukaryota</taxon>
        <taxon>Metazoa</taxon>
        <taxon>Chordata</taxon>
        <taxon>Craniata</taxon>
        <taxon>Vertebrata</taxon>
        <taxon>Euteleostomi</taxon>
        <taxon>Actinopterygii</taxon>
        <taxon>Neopterygii</taxon>
        <taxon>Teleostei</taxon>
        <taxon>Neoteleostei</taxon>
        <taxon>Acanthomorphata</taxon>
        <taxon>Eupercaria</taxon>
        <taxon>Spariformes</taxon>
        <taxon>Sparidae</taxon>
        <taxon>Sparus</taxon>
    </lineage>
</organism>
<keyword evidence="7" id="KW-1185">Reference proteome</keyword>
<dbReference type="PROSITE" id="PS51455">
    <property type="entry name" value="PIPK"/>
    <property type="match status" value="1"/>
</dbReference>
<keyword evidence="3" id="KW-0547">Nucleotide-binding</keyword>
<protein>
    <submittedName>
        <fullName evidence="6">Phosphatidylinositol-4-phosphate 5-kinase, type I, beta b</fullName>
    </submittedName>
</protein>
<feature type="domain" description="PIPK" evidence="5">
    <location>
        <begin position="25"/>
        <end position="392"/>
    </location>
</feature>
<dbReference type="GO" id="GO:0016308">
    <property type="term" value="F:1-phosphatidylinositol-4-phosphate 5-kinase activity"/>
    <property type="evidence" value="ECO:0007669"/>
    <property type="project" value="TreeGrafter"/>
</dbReference>
<dbReference type="Gene3D" id="3.30.810.10">
    <property type="entry name" value="2-Layer Sandwich"/>
    <property type="match status" value="1"/>
</dbReference>
<dbReference type="FunFam" id="3.30.800.10:FF:000001">
    <property type="entry name" value="phosphatidylinositol 4-phosphate 5-kinase type-1 gamma"/>
    <property type="match status" value="1"/>
</dbReference>
<name>A0A671TRY5_SPAAU</name>
<keyword evidence="3" id="KW-0808">Transferase</keyword>
<evidence type="ECO:0000256" key="3">
    <source>
        <dbReference type="PROSITE-ProRule" id="PRU00781"/>
    </source>
</evidence>
<evidence type="ECO:0000313" key="6">
    <source>
        <dbReference type="Ensembl" id="ENSSAUP00010004763.1"/>
    </source>
</evidence>
<accession>A0A671TRY5</accession>
<keyword evidence="3" id="KW-0418">Kinase</keyword>
<reference evidence="6" key="3">
    <citation type="submission" date="2025-09" db="UniProtKB">
        <authorList>
            <consortium name="Ensembl"/>
        </authorList>
    </citation>
    <scope>IDENTIFICATION</scope>
</reference>
<dbReference type="InterPro" id="IPR002498">
    <property type="entry name" value="PInositol-4-P-4/5-kinase_core"/>
</dbReference>
<dbReference type="Pfam" id="PF01504">
    <property type="entry name" value="PIP5K"/>
    <property type="match status" value="1"/>
</dbReference>
<dbReference type="PANTHER" id="PTHR23086">
    <property type="entry name" value="PHOSPHATIDYLINOSITOL-4-PHOSPHATE 5-KINASE"/>
    <property type="match status" value="1"/>
</dbReference>
<feature type="region of interest" description="Disordered" evidence="4">
    <location>
        <begin position="400"/>
        <end position="438"/>
    </location>
</feature>
<evidence type="ECO:0000313" key="7">
    <source>
        <dbReference type="Proteomes" id="UP000472265"/>
    </source>
</evidence>
<dbReference type="GO" id="GO:0005737">
    <property type="term" value="C:cytoplasm"/>
    <property type="evidence" value="ECO:0007669"/>
    <property type="project" value="UniProtKB-SubCell"/>
</dbReference>
<dbReference type="InParanoid" id="A0A671TRY5"/>
<proteinExistence type="predicted"/>
<dbReference type="GO" id="GO:0005524">
    <property type="term" value="F:ATP binding"/>
    <property type="evidence" value="ECO:0007669"/>
    <property type="project" value="UniProtKB-UniRule"/>
</dbReference>
<dbReference type="InterPro" id="IPR027483">
    <property type="entry name" value="PInositol-4-P-4/5-kinase_C_sf"/>
</dbReference>
<sequence>MSTTTENGMGGPWSTSREKTYKKTTSSALKGAIQLGIGYTVGNLTSKPDRDVLMQDFYVVESVFLPSEGSNLTPAHHYPDFRFKTYAPLAFRYFRDLFGIKPDDYLYSLVNEPLIELTNPGASGSLFYLTSDDEFIIKTVQHKEAKFLQRLLPGYYMNLNQNPRTLLPKFYGLYCIQSGGINIRLVVMNNVLPRSVKMHYKYDLKGSTYKRRASRKEREKSCPTYKDLDFQDMHEEGLYFDTETYNNLMKTLQRDCRVLESFKIMDYSLLLGVHVLDQSQRDGGEPGQAGGDGRRPVGQRVLYSTAMESIQGDGKAAEALTTDDTMGGIPAKTHKEEKLLIFLGIIDILQSYRFIKKLEHSWKALVYDGDSVSVHRPGFYASRFLKFMSTRVFRKNQRKCAGSASSHTHTHTHTHTRFEEAHMQKKSKQRDGAAMGSRKSCLDKKTVFGSYLRPDLVPANPSFYEGSSMGTISTSSIFVNLDNQTEERYCLFSLYDVASSSTFTLEDSAICLTSEQSTMDVDIDRDDGSVLDVYLVSCSSICYPNHSHIELVIGNLRPVCPLQGFRYKARCDNAYRACTHLEIRTWVFEIAVFSLPPLQ</sequence>
<dbReference type="PANTHER" id="PTHR23086:SF34">
    <property type="entry name" value="PHOSPHATIDYLINOSITOL 4-PHOSPHATE 5-KINASE TYPE-1 BETA"/>
    <property type="match status" value="1"/>
</dbReference>
<dbReference type="SMART" id="SM00330">
    <property type="entry name" value="PIPKc"/>
    <property type="match status" value="1"/>
</dbReference>
<dbReference type="GO" id="GO:0046854">
    <property type="term" value="P:phosphatidylinositol phosphate biosynthetic process"/>
    <property type="evidence" value="ECO:0007669"/>
    <property type="project" value="TreeGrafter"/>
</dbReference>
<dbReference type="Proteomes" id="UP000472265">
    <property type="component" value="Chromosome 5"/>
</dbReference>
<evidence type="ECO:0000256" key="1">
    <source>
        <dbReference type="ARBA" id="ARBA00004496"/>
    </source>
</evidence>
<dbReference type="GO" id="GO:0005886">
    <property type="term" value="C:plasma membrane"/>
    <property type="evidence" value="ECO:0007669"/>
    <property type="project" value="TreeGrafter"/>
</dbReference>
<keyword evidence="2" id="KW-0963">Cytoplasm</keyword>
<dbReference type="Gene3D" id="3.30.800.10">
    <property type="entry name" value="Phosphatidylinositol Phosphate Kinase II Beta"/>
    <property type="match status" value="1"/>
</dbReference>
<comment type="subcellular location">
    <subcellularLocation>
        <location evidence="1">Cytoplasm</location>
    </subcellularLocation>
</comment>
<gene>
    <name evidence="6" type="primary">pip5k1bb</name>
</gene>
<dbReference type="InterPro" id="IPR023610">
    <property type="entry name" value="PInositol-4/5-P-5/4-kinase"/>
</dbReference>
<reference evidence="6" key="1">
    <citation type="submission" date="2021-04" db="EMBL/GenBank/DDBJ databases">
        <authorList>
            <consortium name="Wellcome Sanger Institute Data Sharing"/>
        </authorList>
    </citation>
    <scope>NUCLEOTIDE SEQUENCE [LARGE SCALE GENOMIC DNA]</scope>
</reference>
<dbReference type="InterPro" id="IPR027484">
    <property type="entry name" value="PInositol-4-P-5-kinase_N"/>
</dbReference>
<dbReference type="AlphaFoldDB" id="A0A671TRY5"/>
<dbReference type="GeneTree" id="ENSGT00940000156639"/>
<evidence type="ECO:0000259" key="5">
    <source>
        <dbReference type="PROSITE" id="PS51455"/>
    </source>
</evidence>